<keyword evidence="3" id="KW-1185">Reference proteome</keyword>
<dbReference type="Pfam" id="PF01261">
    <property type="entry name" value="AP_endonuc_2"/>
    <property type="match status" value="1"/>
</dbReference>
<dbReference type="OrthoDB" id="2817989at2"/>
<gene>
    <name evidence="2" type="ORF">Krac_11536</name>
</gene>
<dbReference type="InterPro" id="IPR050312">
    <property type="entry name" value="IolE/XylAMocC-like"/>
</dbReference>
<organism evidence="2 3">
    <name type="scientific">Ktedonobacter racemifer DSM 44963</name>
    <dbReference type="NCBI Taxonomy" id="485913"/>
    <lineage>
        <taxon>Bacteria</taxon>
        <taxon>Bacillati</taxon>
        <taxon>Chloroflexota</taxon>
        <taxon>Ktedonobacteria</taxon>
        <taxon>Ktedonobacterales</taxon>
        <taxon>Ktedonobacteraceae</taxon>
        <taxon>Ktedonobacter</taxon>
    </lineage>
</organism>
<evidence type="ECO:0000259" key="1">
    <source>
        <dbReference type="Pfam" id="PF01261"/>
    </source>
</evidence>
<dbReference type="RefSeq" id="WP_007906933.1">
    <property type="nucleotide sequence ID" value="NZ_ADVG01000001.1"/>
</dbReference>
<dbReference type="InterPro" id="IPR036237">
    <property type="entry name" value="Xyl_isomerase-like_sf"/>
</dbReference>
<dbReference type="Proteomes" id="UP000004508">
    <property type="component" value="Unassembled WGS sequence"/>
</dbReference>
<feature type="domain" description="Xylose isomerase-like TIM barrel" evidence="1">
    <location>
        <begin position="20"/>
        <end position="238"/>
    </location>
</feature>
<name>D6TCD0_KTERA</name>
<dbReference type="GO" id="GO:0016853">
    <property type="term" value="F:isomerase activity"/>
    <property type="evidence" value="ECO:0007669"/>
    <property type="project" value="UniProtKB-KW"/>
</dbReference>
<comment type="caution">
    <text evidence="2">The sequence shown here is derived from an EMBL/GenBank/DDBJ whole genome shotgun (WGS) entry which is preliminary data.</text>
</comment>
<sequence length="270" mass="29250">MRLGCNTVLFPTQDLQGALARVAWCGFKEVELAAIPGMCEHVVPTRDDAQEIKRQVEEAGLRAVAMEAAMNLTVPDNIPRFLSVLRFAAQLGIEVVNSGNGGKSDNREDERVVHAAIRELAPRAQELGVKIGVKAHVNQAIYNTASALRALDAVPLEGWGINYDASHLYRVGDDMVQAVQQLGQKIVSVHIRDTLEQVISIGPPPTQVAGRGNIDLLAIVRALQAIGYKGPVDLEVIGGAKFQDWQMVAIAAESRGYLHRVMQTVEEGSC</sequence>
<protein>
    <submittedName>
        <fullName evidence="2">Xylose isomerase domain protein TIM barrel</fullName>
    </submittedName>
</protein>
<dbReference type="PANTHER" id="PTHR12110">
    <property type="entry name" value="HYDROXYPYRUVATE ISOMERASE"/>
    <property type="match status" value="1"/>
</dbReference>
<dbReference type="SUPFAM" id="SSF51658">
    <property type="entry name" value="Xylose isomerase-like"/>
    <property type="match status" value="1"/>
</dbReference>
<evidence type="ECO:0000313" key="2">
    <source>
        <dbReference type="EMBL" id="EFH89947.1"/>
    </source>
</evidence>
<accession>D6TCD0</accession>
<dbReference type="PANTHER" id="PTHR12110:SF21">
    <property type="entry name" value="XYLOSE ISOMERASE-LIKE TIM BARREL DOMAIN-CONTAINING PROTEIN"/>
    <property type="match status" value="1"/>
</dbReference>
<keyword evidence="2" id="KW-0413">Isomerase</keyword>
<dbReference type="STRING" id="485913.Krac_11536"/>
<reference evidence="2 3" key="1">
    <citation type="journal article" date="2011" name="Stand. Genomic Sci.">
        <title>Non-contiguous finished genome sequence and contextual data of the filamentous soil bacterium Ktedonobacter racemifer type strain (SOSP1-21).</title>
        <authorList>
            <person name="Chang Y.J."/>
            <person name="Land M."/>
            <person name="Hauser L."/>
            <person name="Chertkov O."/>
            <person name="Del Rio T.G."/>
            <person name="Nolan M."/>
            <person name="Copeland A."/>
            <person name="Tice H."/>
            <person name="Cheng J.F."/>
            <person name="Lucas S."/>
            <person name="Han C."/>
            <person name="Goodwin L."/>
            <person name="Pitluck S."/>
            <person name="Ivanova N."/>
            <person name="Ovchinikova G."/>
            <person name="Pati A."/>
            <person name="Chen A."/>
            <person name="Palaniappan K."/>
            <person name="Mavromatis K."/>
            <person name="Liolios K."/>
            <person name="Brettin T."/>
            <person name="Fiebig A."/>
            <person name="Rohde M."/>
            <person name="Abt B."/>
            <person name="Goker M."/>
            <person name="Detter J.C."/>
            <person name="Woyke T."/>
            <person name="Bristow J."/>
            <person name="Eisen J.A."/>
            <person name="Markowitz V."/>
            <person name="Hugenholtz P."/>
            <person name="Kyrpides N.C."/>
            <person name="Klenk H.P."/>
            <person name="Lapidus A."/>
        </authorList>
    </citation>
    <scope>NUCLEOTIDE SEQUENCE [LARGE SCALE GENOMIC DNA]</scope>
    <source>
        <strain evidence="3">DSM 44963</strain>
    </source>
</reference>
<dbReference type="eggNOG" id="COG1082">
    <property type="taxonomic scope" value="Bacteria"/>
</dbReference>
<dbReference type="AlphaFoldDB" id="D6TCD0"/>
<proteinExistence type="predicted"/>
<dbReference type="Gene3D" id="3.20.20.150">
    <property type="entry name" value="Divalent-metal-dependent TIM barrel enzymes"/>
    <property type="match status" value="1"/>
</dbReference>
<dbReference type="InParanoid" id="D6TCD0"/>
<evidence type="ECO:0000313" key="3">
    <source>
        <dbReference type="Proteomes" id="UP000004508"/>
    </source>
</evidence>
<dbReference type="FunCoup" id="D6TCD0">
    <property type="interactions" value="24"/>
</dbReference>
<dbReference type="InterPro" id="IPR013022">
    <property type="entry name" value="Xyl_isomerase-like_TIM-brl"/>
</dbReference>
<dbReference type="EMBL" id="ADVG01000001">
    <property type="protein sequence ID" value="EFH89947.1"/>
    <property type="molecule type" value="Genomic_DNA"/>
</dbReference>